<reference evidence="1 2" key="1">
    <citation type="journal article" date="2009" name="Int. J. Syst. Evol. Microbiol.">
        <title>Janibacter hoylei sp. nov., Bacillus isronensis sp. nov. and Bacillus aryabhattai sp. nov., isolated from cryotubes used for collecting air from the upper atmosphere.</title>
        <authorList>
            <person name="Shivaji S."/>
            <person name="Chaturvedi P."/>
            <person name="Begum Z."/>
            <person name="Pindi P.K."/>
            <person name="Manorama R."/>
            <person name="Padmanaban D.A."/>
            <person name="Shouche Y.S."/>
            <person name="Pawar S."/>
            <person name="Vaishampayan P."/>
            <person name="Dutt C.B."/>
            <person name="Datta G.N."/>
            <person name="Manchanda R.K."/>
            <person name="Rao U.R."/>
            <person name="Bhargava P.M."/>
            <person name="Narlikar J.V."/>
        </authorList>
    </citation>
    <scope>NUCLEOTIDE SEQUENCE [LARGE SCALE GENOMIC DNA]</scope>
    <source>
        <strain evidence="1 2">PVAS-1</strain>
    </source>
</reference>
<sequence>MGLHMIDPLDDVRAFVSAALLTPVPRDHRESVQAVTRRRWAVAVTLVIGTVTNAWVSEPLHVGRA</sequence>
<dbReference type="EMBL" id="PIPF01000010">
    <property type="protein sequence ID" value="RWU82756.1"/>
    <property type="molecule type" value="Genomic_DNA"/>
</dbReference>
<gene>
    <name evidence="1" type="ORF">CWN80_11475</name>
</gene>
<keyword evidence="2" id="KW-1185">Reference proteome</keyword>
<evidence type="ECO:0000313" key="2">
    <source>
        <dbReference type="Proteomes" id="UP000288711"/>
    </source>
</evidence>
<comment type="caution">
    <text evidence="1">The sequence shown here is derived from an EMBL/GenBank/DDBJ whole genome shotgun (WGS) entry which is preliminary data.</text>
</comment>
<evidence type="ECO:0000313" key="1">
    <source>
        <dbReference type="EMBL" id="RWU82756.1"/>
    </source>
</evidence>
<dbReference type="AlphaFoldDB" id="A0A444B302"/>
<accession>A0A444B302</accession>
<name>A0A444B302_9MICO</name>
<proteinExistence type="predicted"/>
<organism evidence="1 2">
    <name type="scientific">Janibacter hoylei PVAS-1</name>
    <dbReference type="NCBI Taxonomy" id="1210046"/>
    <lineage>
        <taxon>Bacteria</taxon>
        <taxon>Bacillati</taxon>
        <taxon>Actinomycetota</taxon>
        <taxon>Actinomycetes</taxon>
        <taxon>Micrococcales</taxon>
        <taxon>Intrasporangiaceae</taxon>
        <taxon>Janibacter</taxon>
    </lineage>
</organism>
<protein>
    <submittedName>
        <fullName evidence="1">Uncharacterized protein</fullName>
    </submittedName>
</protein>
<dbReference type="Proteomes" id="UP000288711">
    <property type="component" value="Unassembled WGS sequence"/>
</dbReference>